<dbReference type="OrthoDB" id="3470913at2"/>
<dbReference type="PANTHER" id="PTHR33744">
    <property type="entry name" value="CARBOHYDRATE DIACID REGULATOR"/>
    <property type="match status" value="1"/>
</dbReference>
<dbReference type="Pfam" id="PF25906">
    <property type="entry name" value="PucR-like_N"/>
    <property type="match status" value="1"/>
</dbReference>
<evidence type="ECO:0000313" key="4">
    <source>
        <dbReference type="Proteomes" id="UP000487268"/>
    </source>
</evidence>
<evidence type="ECO:0000313" key="3">
    <source>
        <dbReference type="EMBL" id="MQY04776.1"/>
    </source>
</evidence>
<dbReference type="Proteomes" id="UP000487268">
    <property type="component" value="Unassembled WGS sequence"/>
</dbReference>
<name>A0A7K0BUN9_9ACTN</name>
<organism evidence="3 4">
    <name type="scientific">Actinomadura macrotermitis</name>
    <dbReference type="NCBI Taxonomy" id="2585200"/>
    <lineage>
        <taxon>Bacteria</taxon>
        <taxon>Bacillati</taxon>
        <taxon>Actinomycetota</taxon>
        <taxon>Actinomycetes</taxon>
        <taxon>Streptosporangiales</taxon>
        <taxon>Thermomonosporaceae</taxon>
        <taxon>Actinomadura</taxon>
    </lineage>
</organism>
<feature type="domain" description="PucR C-terminal helix-turn-helix" evidence="1">
    <location>
        <begin position="324"/>
        <end position="382"/>
    </location>
</feature>
<dbReference type="InterPro" id="IPR042070">
    <property type="entry name" value="PucR_C-HTH_sf"/>
</dbReference>
<dbReference type="Gene3D" id="1.10.10.2840">
    <property type="entry name" value="PucR C-terminal helix-turn-helix domain"/>
    <property type="match status" value="1"/>
</dbReference>
<sequence length="389" mass="43351">MTRPELDTRPFAAIPRDLVARMRPWVGAAADDLLADLVTEPDEADAVQLRTGIVEGLKHFYDLLEDPARAWPRIAELYREVGREMAIRGRDLEEMHRAMRRAARATWRTLTALAETLEVDRRTLGLIADAQFAYMDAVAAEVGHGYETEAAGSEEAVHRHRVRLLRTLLGDGDAAEVAAAAKDAGWPVPRTVAAVALHPREDAGVRPPALPREVLVDFARAEPCLLLPDPEGPGRDRLLESLLREWTVVVGPTVPVGRAAESLRWAREALALARRGRIGDEEVIRTMDHVPTLVIFMAEDLIEHAADSRLAPLRGLSPVQADRLAETLLSLLENNFNATEAGNRLHVHPQTVRYRLRHLEELFGDDLQDPRRCLELEMILRARREVPAG</sequence>
<dbReference type="PANTHER" id="PTHR33744:SF1">
    <property type="entry name" value="DNA-BINDING TRANSCRIPTIONAL ACTIVATOR ADER"/>
    <property type="match status" value="1"/>
</dbReference>
<dbReference type="EMBL" id="WEGH01000002">
    <property type="protein sequence ID" value="MQY04776.1"/>
    <property type="molecule type" value="Genomic_DNA"/>
</dbReference>
<dbReference type="InterPro" id="IPR025736">
    <property type="entry name" value="PucR_C-HTH_dom"/>
</dbReference>
<evidence type="ECO:0008006" key="5">
    <source>
        <dbReference type="Google" id="ProtNLM"/>
    </source>
</evidence>
<comment type="caution">
    <text evidence="3">The sequence shown here is derived from an EMBL/GenBank/DDBJ whole genome shotgun (WGS) entry which is preliminary data.</text>
</comment>
<proteinExistence type="predicted"/>
<reference evidence="3 4" key="1">
    <citation type="submission" date="2019-10" db="EMBL/GenBank/DDBJ databases">
        <title>Actinomadura rubteroloni sp. nov. and Actinomadura macrotermitis sp. nov., isolated from the gut of fungus growing-termite Macrotermes natalensis.</title>
        <authorList>
            <person name="Benndorf R."/>
            <person name="Martin K."/>
            <person name="Kuefner M."/>
            <person name="De Beer W."/>
            <person name="Kaster A.-K."/>
            <person name="Vollmers J."/>
            <person name="Poulsen M."/>
            <person name="Beemelmanns C."/>
        </authorList>
    </citation>
    <scope>NUCLEOTIDE SEQUENCE [LARGE SCALE GENOMIC DNA]</scope>
    <source>
        <strain evidence="3 4">RB68</strain>
    </source>
</reference>
<feature type="domain" description="PucR-like N-terminal" evidence="2">
    <location>
        <begin position="11"/>
        <end position="169"/>
    </location>
</feature>
<gene>
    <name evidence="3" type="ORF">ACRB68_28380</name>
</gene>
<dbReference type="Pfam" id="PF13556">
    <property type="entry name" value="HTH_30"/>
    <property type="match status" value="1"/>
</dbReference>
<evidence type="ECO:0000259" key="1">
    <source>
        <dbReference type="Pfam" id="PF13556"/>
    </source>
</evidence>
<evidence type="ECO:0000259" key="2">
    <source>
        <dbReference type="Pfam" id="PF25906"/>
    </source>
</evidence>
<keyword evidence="4" id="KW-1185">Reference proteome</keyword>
<dbReference type="AlphaFoldDB" id="A0A7K0BUN9"/>
<dbReference type="InterPro" id="IPR058663">
    <property type="entry name" value="PucR-like_N"/>
</dbReference>
<dbReference type="InterPro" id="IPR051448">
    <property type="entry name" value="CdaR-like_regulators"/>
</dbReference>
<accession>A0A7K0BUN9</accession>
<protein>
    <recommendedName>
        <fullName evidence="5">PucR family transcriptional regulator</fullName>
    </recommendedName>
</protein>
<dbReference type="RefSeq" id="WP_153532944.1">
    <property type="nucleotide sequence ID" value="NZ_WEGH01000002.1"/>
</dbReference>